<sequence>MEHLLIVDDNEDVLTQLKWGLTSESYNLHLAANVDEALAIFRKLHPGVVTLDLGLPPHVESSEEGFRGLVEMLKLEPSAKIIVVTGNDERENALQAIKLGAFDFFRKPIDLDELRVIIRRAFHLHAIERESVVQQDEAASELKDNCGIVGACAAMRGVLGLIDKVATSDVPILISGESGTGKELVARAIHSKSLRRHGPMICINCGAIPENLIESELFGHERGAFTGAASMVRGKVEYASDGTLFLDEIGELPVNLQVKLLRFLQEMVIQRVGGRKDIPVNVRIIAATNIDIAAAIAQGRFREDLYYRIGVVNIHLPPLREREDDVRILAEYFLDRIARDLGKTLAGFTPDALSCLNTYGWPGNIRELENKLRRAVLLADSTLLTAEELGFGESDYALDGLGLTDKTLKEARAMLEKKMVLAALAKHEGNIVKASEALGISRPTMYDLLKKHEISN</sequence>
<dbReference type="PROSITE" id="PS50110">
    <property type="entry name" value="RESPONSE_REGULATORY"/>
    <property type="match status" value="1"/>
</dbReference>
<evidence type="ECO:0000256" key="1">
    <source>
        <dbReference type="ARBA" id="ARBA00022741"/>
    </source>
</evidence>
<dbReference type="PANTHER" id="PTHR32071:SF113">
    <property type="entry name" value="ALGINATE BIOSYNTHESIS TRANSCRIPTIONAL REGULATORY PROTEIN ALGB"/>
    <property type="match status" value="1"/>
</dbReference>
<keyword evidence="9" id="KW-1185">Reference proteome</keyword>
<dbReference type="Pfam" id="PF02954">
    <property type="entry name" value="HTH_8"/>
    <property type="match status" value="1"/>
</dbReference>
<name>A0A1I3PVS0_9BACT</name>
<dbReference type="Pfam" id="PF00072">
    <property type="entry name" value="Response_reg"/>
    <property type="match status" value="1"/>
</dbReference>
<dbReference type="CDD" id="cd00009">
    <property type="entry name" value="AAA"/>
    <property type="match status" value="1"/>
</dbReference>
<feature type="domain" description="Response regulatory" evidence="7">
    <location>
        <begin position="3"/>
        <end position="122"/>
    </location>
</feature>
<evidence type="ECO:0000256" key="2">
    <source>
        <dbReference type="ARBA" id="ARBA00022840"/>
    </source>
</evidence>
<dbReference type="Gene3D" id="3.40.50.2300">
    <property type="match status" value="1"/>
</dbReference>
<evidence type="ECO:0000259" key="6">
    <source>
        <dbReference type="PROSITE" id="PS50045"/>
    </source>
</evidence>
<feature type="modified residue" description="4-aspartylphosphate" evidence="5">
    <location>
        <position position="52"/>
    </location>
</feature>
<dbReference type="Pfam" id="PF25601">
    <property type="entry name" value="AAA_lid_14"/>
    <property type="match status" value="1"/>
</dbReference>
<dbReference type="NCBIfam" id="TIGR02915">
    <property type="entry name" value="PEP_resp_reg"/>
    <property type="match status" value="1"/>
</dbReference>
<evidence type="ECO:0000256" key="5">
    <source>
        <dbReference type="PROSITE-ProRule" id="PRU00169"/>
    </source>
</evidence>
<dbReference type="InterPro" id="IPR009057">
    <property type="entry name" value="Homeodomain-like_sf"/>
</dbReference>
<keyword evidence="4" id="KW-0804">Transcription</keyword>
<dbReference type="AlphaFoldDB" id="A0A1I3PVS0"/>
<evidence type="ECO:0000313" key="8">
    <source>
        <dbReference type="EMBL" id="SFJ25748.1"/>
    </source>
</evidence>
<feature type="domain" description="Sigma-54 factor interaction" evidence="6">
    <location>
        <begin position="148"/>
        <end position="377"/>
    </location>
</feature>
<dbReference type="InterPro" id="IPR002197">
    <property type="entry name" value="HTH_Fis"/>
</dbReference>
<dbReference type="Gene3D" id="3.40.50.300">
    <property type="entry name" value="P-loop containing nucleotide triphosphate hydrolases"/>
    <property type="match status" value="1"/>
</dbReference>
<proteinExistence type="predicted"/>
<dbReference type="InterPro" id="IPR025944">
    <property type="entry name" value="Sigma_54_int_dom_CS"/>
</dbReference>
<reference evidence="9" key="1">
    <citation type="submission" date="2016-10" db="EMBL/GenBank/DDBJ databases">
        <authorList>
            <person name="Varghese N."/>
            <person name="Submissions S."/>
        </authorList>
    </citation>
    <scope>NUCLEOTIDE SEQUENCE [LARGE SCALE GENOMIC DNA]</scope>
    <source>
        <strain evidence="9">DSM 5918</strain>
    </source>
</reference>
<dbReference type="STRING" id="52560.SAMN04488082_102134"/>
<dbReference type="InterPro" id="IPR001789">
    <property type="entry name" value="Sig_transdc_resp-reg_receiver"/>
</dbReference>
<dbReference type="PROSITE" id="PS00688">
    <property type="entry name" value="SIGMA54_INTERACT_3"/>
    <property type="match status" value="1"/>
</dbReference>
<dbReference type="InterPro" id="IPR011006">
    <property type="entry name" value="CheY-like_superfamily"/>
</dbReference>
<dbReference type="Proteomes" id="UP000198635">
    <property type="component" value="Unassembled WGS sequence"/>
</dbReference>
<dbReference type="SMART" id="SM00448">
    <property type="entry name" value="REC"/>
    <property type="match status" value="1"/>
</dbReference>
<protein>
    <submittedName>
        <fullName evidence="8">Two-component system, NtrC family, response regulator</fullName>
    </submittedName>
</protein>
<dbReference type="OrthoDB" id="9763792at2"/>
<evidence type="ECO:0000259" key="7">
    <source>
        <dbReference type="PROSITE" id="PS50110"/>
    </source>
</evidence>
<dbReference type="SMART" id="SM00382">
    <property type="entry name" value="AAA"/>
    <property type="match status" value="1"/>
</dbReference>
<dbReference type="PROSITE" id="PS50045">
    <property type="entry name" value="SIGMA54_INTERACT_4"/>
    <property type="match status" value="1"/>
</dbReference>
<dbReference type="PROSITE" id="PS00675">
    <property type="entry name" value="SIGMA54_INTERACT_1"/>
    <property type="match status" value="1"/>
</dbReference>
<dbReference type="SUPFAM" id="SSF52172">
    <property type="entry name" value="CheY-like"/>
    <property type="match status" value="1"/>
</dbReference>
<dbReference type="InterPro" id="IPR025662">
    <property type="entry name" value="Sigma_54_int_dom_ATP-bd_1"/>
</dbReference>
<dbReference type="EMBL" id="FORX01000002">
    <property type="protein sequence ID" value="SFJ25748.1"/>
    <property type="molecule type" value="Genomic_DNA"/>
</dbReference>
<dbReference type="GO" id="GO:0000160">
    <property type="term" value="P:phosphorelay signal transduction system"/>
    <property type="evidence" value="ECO:0007669"/>
    <property type="project" value="InterPro"/>
</dbReference>
<organism evidence="8 9">
    <name type="scientific">Desulfomicrobium apsheronum</name>
    <dbReference type="NCBI Taxonomy" id="52560"/>
    <lineage>
        <taxon>Bacteria</taxon>
        <taxon>Pseudomonadati</taxon>
        <taxon>Thermodesulfobacteriota</taxon>
        <taxon>Desulfovibrionia</taxon>
        <taxon>Desulfovibrionales</taxon>
        <taxon>Desulfomicrobiaceae</taxon>
        <taxon>Desulfomicrobium</taxon>
    </lineage>
</organism>
<evidence type="ECO:0000256" key="3">
    <source>
        <dbReference type="ARBA" id="ARBA00023015"/>
    </source>
</evidence>
<keyword evidence="3" id="KW-0805">Transcription regulation</keyword>
<dbReference type="InterPro" id="IPR003593">
    <property type="entry name" value="AAA+_ATPase"/>
</dbReference>
<dbReference type="GO" id="GO:0005524">
    <property type="term" value="F:ATP binding"/>
    <property type="evidence" value="ECO:0007669"/>
    <property type="project" value="UniProtKB-KW"/>
</dbReference>
<dbReference type="PANTHER" id="PTHR32071">
    <property type="entry name" value="TRANSCRIPTIONAL REGULATORY PROTEIN"/>
    <property type="match status" value="1"/>
</dbReference>
<evidence type="ECO:0000313" key="9">
    <source>
        <dbReference type="Proteomes" id="UP000198635"/>
    </source>
</evidence>
<dbReference type="Gene3D" id="1.10.10.60">
    <property type="entry name" value="Homeodomain-like"/>
    <property type="match status" value="1"/>
</dbReference>
<keyword evidence="2" id="KW-0067">ATP-binding</keyword>
<dbReference type="PRINTS" id="PR01590">
    <property type="entry name" value="HTHFIS"/>
</dbReference>
<dbReference type="FunFam" id="3.40.50.300:FF:000006">
    <property type="entry name" value="DNA-binding transcriptional regulator NtrC"/>
    <property type="match status" value="1"/>
</dbReference>
<dbReference type="GO" id="GO:0043565">
    <property type="term" value="F:sequence-specific DNA binding"/>
    <property type="evidence" value="ECO:0007669"/>
    <property type="project" value="InterPro"/>
</dbReference>
<dbReference type="SUPFAM" id="SSF52540">
    <property type="entry name" value="P-loop containing nucleoside triphosphate hydrolases"/>
    <property type="match status" value="1"/>
</dbReference>
<dbReference type="Pfam" id="PF00158">
    <property type="entry name" value="Sigma54_activat"/>
    <property type="match status" value="1"/>
</dbReference>
<keyword evidence="1" id="KW-0547">Nucleotide-binding</keyword>
<keyword evidence="5" id="KW-0597">Phosphoprotein</keyword>
<dbReference type="InterPro" id="IPR027417">
    <property type="entry name" value="P-loop_NTPase"/>
</dbReference>
<dbReference type="InterPro" id="IPR058031">
    <property type="entry name" value="AAA_lid_NorR"/>
</dbReference>
<evidence type="ECO:0000256" key="4">
    <source>
        <dbReference type="ARBA" id="ARBA00023163"/>
    </source>
</evidence>
<gene>
    <name evidence="8" type="ORF">SAMN04488082_102134</name>
</gene>
<dbReference type="SUPFAM" id="SSF46689">
    <property type="entry name" value="Homeodomain-like"/>
    <property type="match status" value="1"/>
</dbReference>
<dbReference type="InterPro" id="IPR002078">
    <property type="entry name" value="Sigma_54_int"/>
</dbReference>
<dbReference type="Gene3D" id="1.10.8.60">
    <property type="match status" value="1"/>
</dbReference>
<dbReference type="GO" id="GO:0006355">
    <property type="term" value="P:regulation of DNA-templated transcription"/>
    <property type="evidence" value="ECO:0007669"/>
    <property type="project" value="InterPro"/>
</dbReference>
<accession>A0A1I3PVS0</accession>
<dbReference type="InterPro" id="IPR014264">
    <property type="entry name" value="PEP-CTERM_resp_reg"/>
</dbReference>
<dbReference type="RefSeq" id="WP_092372614.1">
    <property type="nucleotide sequence ID" value="NZ_FORX01000002.1"/>
</dbReference>